<dbReference type="Pfam" id="PF00953">
    <property type="entry name" value="Glycos_transf_4"/>
    <property type="match status" value="1"/>
</dbReference>
<protein>
    <submittedName>
        <fullName evidence="8">Glycosyltransferase</fullName>
    </submittedName>
</protein>
<organism evidence="8 9">
    <name type="scientific">Curvibacter cyanobacteriorum</name>
    <dbReference type="NCBI Taxonomy" id="3026422"/>
    <lineage>
        <taxon>Bacteria</taxon>
        <taxon>Pseudomonadati</taxon>
        <taxon>Pseudomonadota</taxon>
        <taxon>Betaproteobacteria</taxon>
        <taxon>Burkholderiales</taxon>
        <taxon>Comamonadaceae</taxon>
        <taxon>Curvibacter</taxon>
    </lineage>
</organism>
<comment type="caution">
    <text evidence="8">The sequence shown here is derived from an EMBL/GenBank/DDBJ whole genome shotgun (WGS) entry which is preliminary data.</text>
</comment>
<keyword evidence="2" id="KW-1003">Cell membrane</keyword>
<sequence>MVVLTSIAFLIALLTGVAIVRAQSRAGTLFHYGDDKPQRFHVGHVPRLGGLALGAGLSVAWLVGALVDGVLVNLNLKLNPINVLLWLLVMMPALLTGLMEDMTQRLPVSLRLLATFGTATLACWLLDLGVHRLDIGWIDQSLNRWPWLAVVLAVMAIAGLPHAFNIIDGYNGLAGTVALLISLALAHVALQVGDRALAALMMALAGATAGFLVWNYPRGLIFAGDGGAYLWGGVIAVGAIMLVQRNPVVSPWFPLLLLIYPVWETLFSIYRKAARGVSPGVADALHFHQLIFRRLVRKVFHDDHARQLLIRNNRTSPYLWGFTALTVLPAVLFWQNSVVLLLFCGLFVVTYVLAYLAIVRFKVPGWLRR</sequence>
<keyword evidence="5 7" id="KW-1133">Transmembrane helix</keyword>
<keyword evidence="6 7" id="KW-0472">Membrane</keyword>
<evidence type="ECO:0000256" key="2">
    <source>
        <dbReference type="ARBA" id="ARBA00022475"/>
    </source>
</evidence>
<evidence type="ECO:0000256" key="4">
    <source>
        <dbReference type="ARBA" id="ARBA00022692"/>
    </source>
</evidence>
<keyword evidence="3" id="KW-0808">Transferase</keyword>
<evidence type="ECO:0000256" key="7">
    <source>
        <dbReference type="SAM" id="Phobius"/>
    </source>
</evidence>
<evidence type="ECO:0000256" key="1">
    <source>
        <dbReference type="ARBA" id="ARBA00004651"/>
    </source>
</evidence>
<evidence type="ECO:0000313" key="8">
    <source>
        <dbReference type="EMBL" id="MDD0839029.1"/>
    </source>
</evidence>
<evidence type="ECO:0000313" key="9">
    <source>
        <dbReference type="Proteomes" id="UP001528673"/>
    </source>
</evidence>
<comment type="subcellular location">
    <subcellularLocation>
        <location evidence="1">Cell membrane</location>
        <topology evidence="1">Multi-pass membrane protein</topology>
    </subcellularLocation>
</comment>
<feature type="transmembrane region" description="Helical" evidence="7">
    <location>
        <begin position="197"/>
        <end position="216"/>
    </location>
</feature>
<dbReference type="EMBL" id="JAQSIP010000004">
    <property type="protein sequence ID" value="MDD0839029.1"/>
    <property type="molecule type" value="Genomic_DNA"/>
</dbReference>
<dbReference type="PANTHER" id="PTHR22926:SF3">
    <property type="entry name" value="UNDECAPRENYL-PHOSPHATE ALPHA-N-ACETYLGLUCOSAMINYL 1-PHOSPHATE TRANSFERASE"/>
    <property type="match status" value="1"/>
</dbReference>
<dbReference type="PANTHER" id="PTHR22926">
    <property type="entry name" value="PHOSPHO-N-ACETYLMURAMOYL-PENTAPEPTIDE-TRANSFERASE"/>
    <property type="match status" value="1"/>
</dbReference>
<dbReference type="InterPro" id="IPR000715">
    <property type="entry name" value="Glycosyl_transferase_4"/>
</dbReference>
<keyword evidence="4 7" id="KW-0812">Transmembrane</keyword>
<feature type="transmembrane region" description="Helical" evidence="7">
    <location>
        <begin position="252"/>
        <end position="270"/>
    </location>
</feature>
<name>A0ABT5MY96_9BURK</name>
<feature type="transmembrane region" description="Helical" evidence="7">
    <location>
        <begin position="112"/>
        <end position="133"/>
    </location>
</feature>
<feature type="transmembrane region" description="Helical" evidence="7">
    <location>
        <begin position="170"/>
        <end position="190"/>
    </location>
</feature>
<evidence type="ECO:0000256" key="5">
    <source>
        <dbReference type="ARBA" id="ARBA00022989"/>
    </source>
</evidence>
<feature type="transmembrane region" description="Helical" evidence="7">
    <location>
        <begin position="83"/>
        <end position="100"/>
    </location>
</feature>
<dbReference type="CDD" id="cd06912">
    <property type="entry name" value="GT_MraY_like"/>
    <property type="match status" value="1"/>
</dbReference>
<feature type="transmembrane region" description="Helical" evidence="7">
    <location>
        <begin position="340"/>
        <end position="359"/>
    </location>
</feature>
<dbReference type="Proteomes" id="UP001528673">
    <property type="component" value="Unassembled WGS sequence"/>
</dbReference>
<gene>
    <name evidence="8" type="ORF">PSQ40_10640</name>
</gene>
<feature type="transmembrane region" description="Helical" evidence="7">
    <location>
        <begin position="46"/>
        <end position="71"/>
    </location>
</feature>
<feature type="transmembrane region" description="Helical" evidence="7">
    <location>
        <begin position="145"/>
        <end position="164"/>
    </location>
</feature>
<reference evidence="8 9" key="1">
    <citation type="submission" date="2023-02" db="EMBL/GenBank/DDBJ databases">
        <title>Bacterial whole genomic sequence of Curvibacter sp. HBC61.</title>
        <authorList>
            <person name="Le V."/>
            <person name="Ko S.-R."/>
            <person name="Ahn C.-Y."/>
            <person name="Oh H.-M."/>
        </authorList>
    </citation>
    <scope>NUCLEOTIDE SEQUENCE [LARGE SCALE GENOMIC DNA]</scope>
    <source>
        <strain evidence="8 9">HBC61</strain>
    </source>
</reference>
<evidence type="ECO:0000256" key="6">
    <source>
        <dbReference type="ARBA" id="ARBA00023136"/>
    </source>
</evidence>
<evidence type="ECO:0000256" key="3">
    <source>
        <dbReference type="ARBA" id="ARBA00022679"/>
    </source>
</evidence>
<keyword evidence="9" id="KW-1185">Reference proteome</keyword>
<feature type="transmembrane region" description="Helical" evidence="7">
    <location>
        <begin position="317"/>
        <end position="334"/>
    </location>
</feature>
<feature type="transmembrane region" description="Helical" evidence="7">
    <location>
        <begin position="228"/>
        <end position="245"/>
    </location>
</feature>
<accession>A0ABT5MY96</accession>
<proteinExistence type="predicted"/>
<dbReference type="RefSeq" id="WP_273951395.1">
    <property type="nucleotide sequence ID" value="NZ_JAQSIP010000004.1"/>
</dbReference>